<evidence type="ECO:0000256" key="2">
    <source>
        <dbReference type="ARBA" id="ARBA00023315"/>
    </source>
</evidence>
<evidence type="ECO:0000313" key="4">
    <source>
        <dbReference type="EMBL" id="RHK07982.1"/>
    </source>
</evidence>
<dbReference type="Proteomes" id="UP000286288">
    <property type="component" value="Unassembled WGS sequence"/>
</dbReference>
<dbReference type="InterPro" id="IPR000182">
    <property type="entry name" value="GNAT_dom"/>
</dbReference>
<dbReference type="AlphaFoldDB" id="A0A415EXE0"/>
<keyword evidence="1 4" id="KW-0808">Transferase</keyword>
<dbReference type="InterPro" id="IPR016181">
    <property type="entry name" value="Acyl_CoA_acyltransferase"/>
</dbReference>
<dbReference type="CDD" id="cd04301">
    <property type="entry name" value="NAT_SF"/>
    <property type="match status" value="1"/>
</dbReference>
<organism evidence="4 5">
    <name type="scientific">Enterococcus casseliflavus</name>
    <name type="common">Enterococcus flavescens</name>
    <dbReference type="NCBI Taxonomy" id="37734"/>
    <lineage>
        <taxon>Bacteria</taxon>
        <taxon>Bacillati</taxon>
        <taxon>Bacillota</taxon>
        <taxon>Bacilli</taxon>
        <taxon>Lactobacillales</taxon>
        <taxon>Enterococcaceae</taxon>
        <taxon>Enterococcus</taxon>
    </lineage>
</organism>
<gene>
    <name evidence="4" type="ORF">DW084_02355</name>
</gene>
<dbReference type="RefSeq" id="WP_151195188.1">
    <property type="nucleotide sequence ID" value="NZ_CP119393.1"/>
</dbReference>
<name>A0A415EXE0_ENTCA</name>
<dbReference type="GO" id="GO:0016747">
    <property type="term" value="F:acyltransferase activity, transferring groups other than amino-acyl groups"/>
    <property type="evidence" value="ECO:0007669"/>
    <property type="project" value="InterPro"/>
</dbReference>
<feature type="domain" description="N-acetyltransferase" evidence="3">
    <location>
        <begin position="1"/>
        <end position="169"/>
    </location>
</feature>
<dbReference type="PANTHER" id="PTHR43420:SF47">
    <property type="entry name" value="N-ACETYLTRANSFERASE DOMAIN-CONTAINING PROTEIN"/>
    <property type="match status" value="1"/>
</dbReference>
<dbReference type="PANTHER" id="PTHR43420">
    <property type="entry name" value="ACETYLTRANSFERASE"/>
    <property type="match status" value="1"/>
</dbReference>
<sequence>MAIKRCTLADLEELGEISVSTYYDTFAPFNTEENTRIYLEEAYNLPKLTRELENPQSAFYFLQENAQTVGYIKLNWGEAQTEAIAPEGLEIERIYIKKEHKRRGYGKTLLLFAQETAKELQKKSIWLGVWEFNDNALAFYHTMGFERVGSHSFFMGDDEQTDFLMLKEL</sequence>
<keyword evidence="2" id="KW-0012">Acyltransferase</keyword>
<proteinExistence type="predicted"/>
<dbReference type="InterPro" id="IPR050680">
    <property type="entry name" value="YpeA/RimI_acetyltransf"/>
</dbReference>
<evidence type="ECO:0000259" key="3">
    <source>
        <dbReference type="PROSITE" id="PS51186"/>
    </source>
</evidence>
<dbReference type="Pfam" id="PF00583">
    <property type="entry name" value="Acetyltransf_1"/>
    <property type="match status" value="1"/>
</dbReference>
<comment type="caution">
    <text evidence="4">The sequence shown here is derived from an EMBL/GenBank/DDBJ whole genome shotgun (WGS) entry which is preliminary data.</text>
</comment>
<protein>
    <submittedName>
        <fullName evidence="4">GNAT family N-acetyltransferase</fullName>
    </submittedName>
</protein>
<dbReference type="SUPFAM" id="SSF55729">
    <property type="entry name" value="Acyl-CoA N-acyltransferases (Nat)"/>
    <property type="match status" value="1"/>
</dbReference>
<evidence type="ECO:0000256" key="1">
    <source>
        <dbReference type="ARBA" id="ARBA00022679"/>
    </source>
</evidence>
<accession>A0A415EXE0</accession>
<dbReference type="Gene3D" id="3.40.630.30">
    <property type="match status" value="1"/>
</dbReference>
<dbReference type="EMBL" id="QRMZ01000002">
    <property type="protein sequence ID" value="RHK07982.1"/>
    <property type="molecule type" value="Genomic_DNA"/>
</dbReference>
<evidence type="ECO:0000313" key="5">
    <source>
        <dbReference type="Proteomes" id="UP000286288"/>
    </source>
</evidence>
<dbReference type="PROSITE" id="PS51186">
    <property type="entry name" value="GNAT"/>
    <property type="match status" value="1"/>
</dbReference>
<reference evidence="4 5" key="1">
    <citation type="submission" date="2018-08" db="EMBL/GenBank/DDBJ databases">
        <title>A genome reference for cultivated species of the human gut microbiota.</title>
        <authorList>
            <person name="Zou Y."/>
            <person name="Xue W."/>
            <person name="Luo G."/>
        </authorList>
    </citation>
    <scope>NUCLEOTIDE SEQUENCE [LARGE SCALE GENOMIC DNA]</scope>
    <source>
        <strain evidence="4 5">AF48-16</strain>
    </source>
</reference>